<evidence type="ECO:0000313" key="3">
    <source>
        <dbReference type="Proteomes" id="UP000593578"/>
    </source>
</evidence>
<evidence type="ECO:0000256" key="1">
    <source>
        <dbReference type="SAM" id="MobiDB-lite"/>
    </source>
</evidence>
<protein>
    <submittedName>
        <fullName evidence="2">Uncharacterized protein</fullName>
    </submittedName>
</protein>
<evidence type="ECO:0000313" key="2">
    <source>
        <dbReference type="EMBL" id="MBA0596682.1"/>
    </source>
</evidence>
<dbReference type="AlphaFoldDB" id="A0A7J8Q696"/>
<dbReference type="Proteomes" id="UP000593578">
    <property type="component" value="Unassembled WGS sequence"/>
</dbReference>
<gene>
    <name evidence="2" type="ORF">Gorai_013492</name>
</gene>
<dbReference type="EMBL" id="JABEZZ010000009">
    <property type="protein sequence ID" value="MBA0596682.1"/>
    <property type="molecule type" value="Genomic_DNA"/>
</dbReference>
<feature type="compositionally biased region" description="Basic and acidic residues" evidence="1">
    <location>
        <begin position="69"/>
        <end position="83"/>
    </location>
</feature>
<organism evidence="2 3">
    <name type="scientific">Gossypium raimondii</name>
    <name type="common">Peruvian cotton</name>
    <name type="synonym">Gossypium klotzschianum subsp. raimondii</name>
    <dbReference type="NCBI Taxonomy" id="29730"/>
    <lineage>
        <taxon>Eukaryota</taxon>
        <taxon>Viridiplantae</taxon>
        <taxon>Streptophyta</taxon>
        <taxon>Embryophyta</taxon>
        <taxon>Tracheophyta</taxon>
        <taxon>Spermatophyta</taxon>
        <taxon>Magnoliopsida</taxon>
        <taxon>eudicotyledons</taxon>
        <taxon>Gunneridae</taxon>
        <taxon>Pentapetalae</taxon>
        <taxon>rosids</taxon>
        <taxon>malvids</taxon>
        <taxon>Malvales</taxon>
        <taxon>Malvaceae</taxon>
        <taxon>Malvoideae</taxon>
        <taxon>Gossypium</taxon>
    </lineage>
</organism>
<comment type="caution">
    <text evidence="2">The sequence shown here is derived from an EMBL/GenBank/DDBJ whole genome shotgun (WGS) entry which is preliminary data.</text>
</comment>
<reference evidence="2 3" key="1">
    <citation type="journal article" date="2019" name="Genome Biol. Evol.">
        <title>Insights into the evolution of the New World diploid cottons (Gossypium, subgenus Houzingenia) based on genome sequencing.</title>
        <authorList>
            <person name="Grover C.E."/>
            <person name="Arick M.A. 2nd"/>
            <person name="Thrash A."/>
            <person name="Conover J.L."/>
            <person name="Sanders W.S."/>
            <person name="Peterson D.G."/>
            <person name="Frelichowski J.E."/>
            <person name="Scheffler J.A."/>
            <person name="Scheffler B.E."/>
            <person name="Wendel J.F."/>
        </authorList>
    </citation>
    <scope>NUCLEOTIDE SEQUENCE [LARGE SCALE GENOMIC DNA]</scope>
    <source>
        <strain evidence="2">8</strain>
        <tissue evidence="2">Leaf</tissue>
    </source>
</reference>
<proteinExistence type="predicted"/>
<feature type="region of interest" description="Disordered" evidence="1">
    <location>
        <begin position="69"/>
        <end position="90"/>
    </location>
</feature>
<sequence length="90" mass="10025">MLTSMVVCHKVIPSLFAAEAHACYQVLRFGVRLGLDSITHSSSSYGKFEKGGRFLHGWGHSELCVTSNREEKATEPGLNEKGKWVSSKKW</sequence>
<feature type="non-terminal residue" evidence="2">
    <location>
        <position position="90"/>
    </location>
</feature>
<accession>A0A7J8Q696</accession>
<name>A0A7J8Q696_GOSRA</name>